<evidence type="ECO:0000313" key="2">
    <source>
        <dbReference type="Proteomes" id="UP001205185"/>
    </source>
</evidence>
<accession>A0ABT1IK76</accession>
<evidence type="ECO:0008006" key="3">
    <source>
        <dbReference type="Google" id="ProtNLM"/>
    </source>
</evidence>
<reference evidence="1 2" key="1">
    <citation type="submission" date="2022-06" db="EMBL/GenBank/DDBJ databases">
        <title>Genomic Encyclopedia of Archaeal and Bacterial Type Strains, Phase II (KMG-II): from individual species to whole genera.</title>
        <authorList>
            <person name="Goeker M."/>
        </authorList>
    </citation>
    <scope>NUCLEOTIDE SEQUENCE [LARGE SCALE GENOMIC DNA]</scope>
    <source>
        <strain evidence="1 2">DSM 44255</strain>
    </source>
</reference>
<dbReference type="Proteomes" id="UP001205185">
    <property type="component" value="Unassembled WGS sequence"/>
</dbReference>
<dbReference type="RefSeq" id="WP_253889845.1">
    <property type="nucleotide sequence ID" value="NZ_BAAAVB010000007.1"/>
</dbReference>
<sequence length="159" mass="17362">MIHNRHQRPLPVAPAAAAHLIDDMATPGGIWPGGWPALALDRPLAIGATGGHGPIRYTCVDYIPGRRVELTFAPDGPLVGEHALTLLPGPTPGTSVLRHDITARPRGAGHLLWPLVIRWLHDALVEDLLDNAERAVGHPPAHKARWSPWVRLLRRLKSR</sequence>
<gene>
    <name evidence="1" type="ORF">LV75_005442</name>
</gene>
<organism evidence="1 2">
    <name type="scientific">Actinokineospora diospyrosa</name>
    <dbReference type="NCBI Taxonomy" id="103728"/>
    <lineage>
        <taxon>Bacteria</taxon>
        <taxon>Bacillati</taxon>
        <taxon>Actinomycetota</taxon>
        <taxon>Actinomycetes</taxon>
        <taxon>Pseudonocardiales</taxon>
        <taxon>Pseudonocardiaceae</taxon>
        <taxon>Actinokineospora</taxon>
    </lineage>
</organism>
<proteinExistence type="predicted"/>
<comment type="caution">
    <text evidence="1">The sequence shown here is derived from an EMBL/GenBank/DDBJ whole genome shotgun (WGS) entry which is preliminary data.</text>
</comment>
<keyword evidence="2" id="KW-1185">Reference proteome</keyword>
<dbReference type="EMBL" id="JAMTCO010000014">
    <property type="protein sequence ID" value="MCP2272916.1"/>
    <property type="molecule type" value="Genomic_DNA"/>
</dbReference>
<evidence type="ECO:0000313" key="1">
    <source>
        <dbReference type="EMBL" id="MCP2272916.1"/>
    </source>
</evidence>
<protein>
    <recommendedName>
        <fullName evidence="3">Polyketide cyclase/dehydrase/lipid transport protein</fullName>
    </recommendedName>
</protein>
<dbReference type="SUPFAM" id="SSF55961">
    <property type="entry name" value="Bet v1-like"/>
    <property type="match status" value="1"/>
</dbReference>
<name>A0ABT1IK76_9PSEU</name>